<comment type="caution">
    <text evidence="7">The sequence shown here is derived from an EMBL/GenBank/DDBJ whole genome shotgun (WGS) entry which is preliminary data.</text>
</comment>
<protein>
    <recommendedName>
        <fullName evidence="6">S-protein homolog</fullName>
    </recommendedName>
</protein>
<dbReference type="PANTHER" id="PTHR31232:SF156">
    <property type="entry name" value="PLANT SELF-INCOMPATIBILITY PROTEIN S1 FAMILY-RELATED"/>
    <property type="match status" value="1"/>
</dbReference>
<name>A0AAN9P017_PHACN</name>
<dbReference type="GO" id="GO:0005576">
    <property type="term" value="C:extracellular region"/>
    <property type="evidence" value="ECO:0007669"/>
    <property type="project" value="UniProtKB-SubCell"/>
</dbReference>
<keyword evidence="4 6" id="KW-0964">Secreted</keyword>
<keyword evidence="8" id="KW-1185">Reference proteome</keyword>
<feature type="signal peptide" evidence="6">
    <location>
        <begin position="1"/>
        <end position="20"/>
    </location>
</feature>
<reference evidence="7 8" key="1">
    <citation type="submission" date="2024-01" db="EMBL/GenBank/DDBJ databases">
        <title>The genomes of 5 underutilized Papilionoideae crops provide insights into root nodulation and disease resistanc.</title>
        <authorList>
            <person name="Jiang F."/>
        </authorList>
    </citation>
    <scope>NUCLEOTIDE SEQUENCE [LARGE SCALE GENOMIC DNA]</scope>
    <source>
        <strain evidence="7">JINMINGXINNONG_FW02</strain>
        <tissue evidence="7">Leaves</tissue>
    </source>
</reference>
<accession>A0AAN9P017</accession>
<evidence type="ECO:0000313" key="8">
    <source>
        <dbReference type="Proteomes" id="UP001374584"/>
    </source>
</evidence>
<dbReference type="AlphaFoldDB" id="A0AAN9P017"/>
<feature type="chain" id="PRO_5042668042" description="S-protein homolog" evidence="6">
    <location>
        <begin position="21"/>
        <end position="140"/>
    </location>
</feature>
<evidence type="ECO:0000256" key="5">
    <source>
        <dbReference type="ARBA" id="ARBA00022729"/>
    </source>
</evidence>
<dbReference type="InterPro" id="IPR010264">
    <property type="entry name" value="Self-incomp_S1"/>
</dbReference>
<comment type="similarity">
    <text evidence="2 6">Belongs to the plant self-incompatibility (S1) protein family.</text>
</comment>
<sequence>MMKVLVTVIAGLMIMKMVQSEEDVDGILGGQKTVRVTNDMRNGISVFLHCKSRDDDLGQHVLENGQYQEWSFRNNIAHTTLFWCNMQASNVQIHFDAYSYKEDSAVCDQCYRSLKNDGLYFYNQYENKWEKKAAWNTHAF</sequence>
<gene>
    <name evidence="7" type="ORF">VNO80_00955</name>
</gene>
<proteinExistence type="inferred from homology"/>
<dbReference type="GO" id="GO:0060320">
    <property type="term" value="P:rejection of self pollen"/>
    <property type="evidence" value="ECO:0007669"/>
    <property type="project" value="UniProtKB-KW"/>
</dbReference>
<evidence type="ECO:0000256" key="1">
    <source>
        <dbReference type="ARBA" id="ARBA00004613"/>
    </source>
</evidence>
<evidence type="ECO:0000256" key="2">
    <source>
        <dbReference type="ARBA" id="ARBA00005581"/>
    </source>
</evidence>
<evidence type="ECO:0000256" key="3">
    <source>
        <dbReference type="ARBA" id="ARBA00022471"/>
    </source>
</evidence>
<evidence type="ECO:0000313" key="7">
    <source>
        <dbReference type="EMBL" id="KAK7382201.1"/>
    </source>
</evidence>
<keyword evidence="3 6" id="KW-0713">Self-incompatibility</keyword>
<evidence type="ECO:0000256" key="4">
    <source>
        <dbReference type="ARBA" id="ARBA00022525"/>
    </source>
</evidence>
<dbReference type="Pfam" id="PF05938">
    <property type="entry name" value="Self-incomp_S1"/>
    <property type="match status" value="1"/>
</dbReference>
<keyword evidence="5 6" id="KW-0732">Signal</keyword>
<evidence type="ECO:0000256" key="6">
    <source>
        <dbReference type="RuleBase" id="RU367044"/>
    </source>
</evidence>
<dbReference type="EMBL" id="JAYMYR010000001">
    <property type="protein sequence ID" value="KAK7382201.1"/>
    <property type="molecule type" value="Genomic_DNA"/>
</dbReference>
<dbReference type="Proteomes" id="UP001374584">
    <property type="component" value="Unassembled WGS sequence"/>
</dbReference>
<dbReference type="PANTHER" id="PTHR31232">
    <property type="match status" value="1"/>
</dbReference>
<comment type="subcellular location">
    <subcellularLocation>
        <location evidence="1 6">Secreted</location>
    </subcellularLocation>
</comment>
<organism evidence="7 8">
    <name type="scientific">Phaseolus coccineus</name>
    <name type="common">Scarlet runner bean</name>
    <name type="synonym">Phaseolus multiflorus</name>
    <dbReference type="NCBI Taxonomy" id="3886"/>
    <lineage>
        <taxon>Eukaryota</taxon>
        <taxon>Viridiplantae</taxon>
        <taxon>Streptophyta</taxon>
        <taxon>Embryophyta</taxon>
        <taxon>Tracheophyta</taxon>
        <taxon>Spermatophyta</taxon>
        <taxon>Magnoliopsida</taxon>
        <taxon>eudicotyledons</taxon>
        <taxon>Gunneridae</taxon>
        <taxon>Pentapetalae</taxon>
        <taxon>rosids</taxon>
        <taxon>fabids</taxon>
        <taxon>Fabales</taxon>
        <taxon>Fabaceae</taxon>
        <taxon>Papilionoideae</taxon>
        <taxon>50 kb inversion clade</taxon>
        <taxon>NPAAA clade</taxon>
        <taxon>indigoferoid/millettioid clade</taxon>
        <taxon>Phaseoleae</taxon>
        <taxon>Phaseolus</taxon>
    </lineage>
</organism>